<dbReference type="EMBL" id="BGPR01000020">
    <property type="protein sequence ID" value="GBL79968.1"/>
    <property type="molecule type" value="Genomic_DNA"/>
</dbReference>
<sequence>MEYAKKFVLVPNDQISKHVPTEETLSELDREMSVILKNKGISDDEKVNLYMQVLQKTLNILDHNNVVQETISEAQHTEEEKQDLVEKSDLMEHLILESAPKNLKSNTRNILNYLKNSQDLMHWTPKGELIYKGKNVKNSNVLDLIKSLQTSSNKAHPPGFDMFLQGLSEMNFPKSFIKNSSLELDSEIKKEEISPKRRKHTNAKSSEWLSFPNTRRKKWICMYSILMRKIKLFTLYSCCVCSF</sequence>
<comment type="caution">
    <text evidence="1">The sequence shown here is derived from an EMBL/GenBank/DDBJ whole genome shotgun (WGS) entry which is preliminary data.</text>
</comment>
<organism evidence="1 2">
    <name type="scientific">Araneus ventricosus</name>
    <name type="common">Orbweaver spider</name>
    <name type="synonym">Epeira ventricosa</name>
    <dbReference type="NCBI Taxonomy" id="182803"/>
    <lineage>
        <taxon>Eukaryota</taxon>
        <taxon>Metazoa</taxon>
        <taxon>Ecdysozoa</taxon>
        <taxon>Arthropoda</taxon>
        <taxon>Chelicerata</taxon>
        <taxon>Arachnida</taxon>
        <taxon>Araneae</taxon>
        <taxon>Araneomorphae</taxon>
        <taxon>Entelegynae</taxon>
        <taxon>Araneoidea</taxon>
        <taxon>Araneidae</taxon>
        <taxon>Araneus</taxon>
    </lineage>
</organism>
<keyword evidence="2" id="KW-1185">Reference proteome</keyword>
<evidence type="ECO:0000313" key="1">
    <source>
        <dbReference type="EMBL" id="GBL79968.1"/>
    </source>
</evidence>
<accession>A0A4Y2AJK2</accession>
<dbReference type="Proteomes" id="UP000499080">
    <property type="component" value="Unassembled WGS sequence"/>
</dbReference>
<name>A0A4Y2AJK2_ARAVE</name>
<evidence type="ECO:0000313" key="2">
    <source>
        <dbReference type="Proteomes" id="UP000499080"/>
    </source>
</evidence>
<dbReference type="OrthoDB" id="10068277at2759"/>
<protein>
    <submittedName>
        <fullName evidence="1">Uncharacterized protein</fullName>
    </submittedName>
</protein>
<proteinExistence type="predicted"/>
<dbReference type="AlphaFoldDB" id="A0A4Y2AJK2"/>
<gene>
    <name evidence="1" type="ORF">AVEN_29001_1</name>
</gene>
<reference evidence="1 2" key="1">
    <citation type="journal article" date="2019" name="Sci. Rep.">
        <title>Orb-weaving spider Araneus ventricosus genome elucidates the spidroin gene catalogue.</title>
        <authorList>
            <person name="Kono N."/>
            <person name="Nakamura H."/>
            <person name="Ohtoshi R."/>
            <person name="Moran D.A.P."/>
            <person name="Shinohara A."/>
            <person name="Yoshida Y."/>
            <person name="Fujiwara M."/>
            <person name="Mori M."/>
            <person name="Tomita M."/>
            <person name="Arakawa K."/>
        </authorList>
    </citation>
    <scope>NUCLEOTIDE SEQUENCE [LARGE SCALE GENOMIC DNA]</scope>
</reference>